<proteinExistence type="predicted"/>
<organism evidence="3">
    <name type="scientific">Schistocephalus solidus</name>
    <name type="common">Tapeworm</name>
    <dbReference type="NCBI Taxonomy" id="70667"/>
    <lineage>
        <taxon>Eukaryota</taxon>
        <taxon>Metazoa</taxon>
        <taxon>Spiralia</taxon>
        <taxon>Lophotrochozoa</taxon>
        <taxon>Platyhelminthes</taxon>
        <taxon>Cestoda</taxon>
        <taxon>Eucestoda</taxon>
        <taxon>Diphyllobothriidea</taxon>
        <taxon>Diphyllobothriidae</taxon>
        <taxon>Schistocephalus</taxon>
    </lineage>
</organism>
<reference evidence="3" key="1">
    <citation type="submission" date="2016-06" db="UniProtKB">
        <authorList>
            <consortium name="WormBaseParasite"/>
        </authorList>
    </citation>
    <scope>IDENTIFICATION</scope>
</reference>
<evidence type="ECO:0000313" key="3">
    <source>
        <dbReference type="WBParaSite" id="SSLN_0000992301-mRNA-1"/>
    </source>
</evidence>
<dbReference type="AlphaFoldDB" id="A0A183SZB3"/>
<dbReference type="WBParaSite" id="SSLN_0000992301-mRNA-1">
    <property type="protein sequence ID" value="SSLN_0000992301-mRNA-1"/>
    <property type="gene ID" value="SSLN_0000992301"/>
</dbReference>
<name>A0A183SZB3_SCHSO</name>
<reference evidence="1 2" key="2">
    <citation type="submission" date="2018-11" db="EMBL/GenBank/DDBJ databases">
        <authorList>
            <consortium name="Pathogen Informatics"/>
        </authorList>
    </citation>
    <scope>NUCLEOTIDE SEQUENCE [LARGE SCALE GENOMIC DNA]</scope>
    <source>
        <strain evidence="1 2">NST_G2</strain>
    </source>
</reference>
<dbReference type="EMBL" id="UYSU01035315">
    <property type="protein sequence ID" value="VDL95946.1"/>
    <property type="molecule type" value="Genomic_DNA"/>
</dbReference>
<keyword evidence="2" id="KW-1185">Reference proteome</keyword>
<evidence type="ECO:0000313" key="1">
    <source>
        <dbReference type="EMBL" id="VDL95946.1"/>
    </source>
</evidence>
<protein>
    <submittedName>
        <fullName evidence="3">KR domain-containing protein</fullName>
    </submittedName>
</protein>
<evidence type="ECO:0000313" key="2">
    <source>
        <dbReference type="Proteomes" id="UP000275846"/>
    </source>
</evidence>
<sequence>MNDPNSTQYLDIMQAVLPNWKFLVSLVFFLSHGSEHHLQELIEQLGDTDKSTHVAIQGDSPTCPKGAFILMKLILDSFAPKTRTNLVNLDLQKHSINFEDWENMLKEKSFSLAQLDDLALTLHHPNSAVLSKTPIQSYFHGL</sequence>
<gene>
    <name evidence="1" type="ORF">SSLN_LOCUS9561</name>
</gene>
<accession>A0A183SZB3</accession>
<dbReference type="Proteomes" id="UP000275846">
    <property type="component" value="Unassembled WGS sequence"/>
</dbReference>